<organism evidence="18 19">
    <name type="scientific">Stutzerimonas stutzeri CCUG 29243</name>
    <dbReference type="NCBI Taxonomy" id="1196835"/>
    <lineage>
        <taxon>Bacteria</taxon>
        <taxon>Pseudomonadati</taxon>
        <taxon>Pseudomonadota</taxon>
        <taxon>Gammaproteobacteria</taxon>
        <taxon>Pseudomonadales</taxon>
        <taxon>Pseudomonadaceae</taxon>
        <taxon>Stutzerimonas</taxon>
    </lineage>
</organism>
<comment type="catalytic activity">
    <reaction evidence="1 14 17">
        <text>(2R)-3-phosphoglycerate + ATP = (2R)-3-phospho-glyceroyl phosphate + ADP</text>
        <dbReference type="Rhea" id="RHEA:14801"/>
        <dbReference type="ChEBI" id="CHEBI:30616"/>
        <dbReference type="ChEBI" id="CHEBI:57604"/>
        <dbReference type="ChEBI" id="CHEBI:58272"/>
        <dbReference type="ChEBI" id="CHEBI:456216"/>
        <dbReference type="EC" id="2.7.2.3"/>
    </reaction>
</comment>
<feature type="binding site" evidence="14 15">
    <location>
        <begin position="21"/>
        <end position="23"/>
    </location>
    <ligand>
        <name>substrate</name>
    </ligand>
</feature>
<dbReference type="PROSITE" id="PS00111">
    <property type="entry name" value="PGLYCERATE_KINASE"/>
    <property type="match status" value="1"/>
</dbReference>
<evidence type="ECO:0000256" key="10">
    <source>
        <dbReference type="ARBA" id="ARBA00022741"/>
    </source>
</evidence>
<feature type="binding site" evidence="14 16">
    <location>
        <position position="314"/>
    </location>
    <ligand>
        <name>ATP</name>
        <dbReference type="ChEBI" id="CHEBI:30616"/>
    </ligand>
</feature>
<dbReference type="SUPFAM" id="SSF53748">
    <property type="entry name" value="Phosphoglycerate kinase"/>
    <property type="match status" value="1"/>
</dbReference>
<keyword evidence="13 14" id="KW-0324">Glycolysis</keyword>
<feature type="binding site" evidence="14">
    <location>
        <position position="146"/>
    </location>
    <ligand>
        <name>substrate</name>
    </ligand>
</feature>
<dbReference type="HOGENOM" id="CLU_025427_0_2_6"/>
<dbReference type="PANTHER" id="PTHR11406:SF23">
    <property type="entry name" value="PHOSPHOGLYCERATE KINASE 1, CHLOROPLASTIC-RELATED"/>
    <property type="match status" value="1"/>
</dbReference>
<dbReference type="PRINTS" id="PR00477">
    <property type="entry name" value="PHGLYCKINASE"/>
</dbReference>
<dbReference type="InterPro" id="IPR015824">
    <property type="entry name" value="Phosphoglycerate_kinase_N"/>
</dbReference>
<evidence type="ECO:0000256" key="16">
    <source>
        <dbReference type="PIRSR" id="PIRSR000724-2"/>
    </source>
</evidence>
<dbReference type="Proteomes" id="UP000006063">
    <property type="component" value="Chromosome"/>
</dbReference>
<gene>
    <name evidence="14 18" type="primary">pgk</name>
    <name evidence="18" type="ORF">A458_01705</name>
</gene>
<dbReference type="InterPro" id="IPR036043">
    <property type="entry name" value="Phosphoglycerate_kinase_sf"/>
</dbReference>
<dbReference type="Pfam" id="PF00162">
    <property type="entry name" value="PGK"/>
    <property type="match status" value="1"/>
</dbReference>
<dbReference type="InterPro" id="IPR015911">
    <property type="entry name" value="Phosphoglycerate_kinase_CS"/>
</dbReference>
<dbReference type="PANTHER" id="PTHR11406">
    <property type="entry name" value="PHOSPHOGLYCERATE KINASE"/>
    <property type="match status" value="1"/>
</dbReference>
<keyword evidence="9 14" id="KW-0808">Transferase</keyword>
<evidence type="ECO:0000256" key="4">
    <source>
        <dbReference type="ARBA" id="ARBA00008982"/>
    </source>
</evidence>
<dbReference type="EC" id="2.7.2.3" evidence="6 14"/>
<feature type="binding site" evidence="14">
    <location>
        <position position="36"/>
    </location>
    <ligand>
        <name>substrate</name>
    </ligand>
</feature>
<dbReference type="PIRSF" id="PIRSF000724">
    <property type="entry name" value="Pgk"/>
    <property type="match status" value="1"/>
</dbReference>
<evidence type="ECO:0000256" key="7">
    <source>
        <dbReference type="ARBA" id="ARBA00016471"/>
    </source>
</evidence>
<comment type="pathway">
    <text evidence="3 14">Carbohydrate degradation; glycolysis; pyruvate from D-glyceraldehyde 3-phosphate: step 2/5.</text>
</comment>
<dbReference type="GO" id="GO:0005829">
    <property type="term" value="C:cytosol"/>
    <property type="evidence" value="ECO:0007669"/>
    <property type="project" value="TreeGrafter"/>
</dbReference>
<keyword evidence="10 14" id="KW-0547">Nucleotide-binding</keyword>
<comment type="subunit">
    <text evidence="5 14">Monomer.</text>
</comment>
<evidence type="ECO:0000313" key="18">
    <source>
        <dbReference type="EMBL" id="AFM31599.1"/>
    </source>
</evidence>
<dbReference type="InterPro" id="IPR001576">
    <property type="entry name" value="Phosphoglycerate_kinase"/>
</dbReference>
<dbReference type="GO" id="GO:0006096">
    <property type="term" value="P:glycolytic process"/>
    <property type="evidence" value="ECO:0007669"/>
    <property type="project" value="UniProtKB-UniRule"/>
</dbReference>
<sequence length="386" mass="40376">MTVLKMTDLDLQGKRVLIREDLNVPVKDGAVKSDARILASLPTIKLALEKGAAVLVCSHLGRPEEGVYSEEDSLKPVADYLSRALGREVPLIKDYLEGVEVQPGQLVLLENVRFNNGEKKNADELAQKYAALCDVFVMDAFGTAHRAQGSTHGVAKFAKVACAGPLLAAELDALGKALKTPAKPMVAIVAGSKVSTKLDVLTSLADICDQLIVGGGIANTFLAAAGYNVGKSLHEADLLDTAKAIAAKVAVPLPVDVVVAKEFAESAEATVKAVADVADDDMILDIGPKTAAMFGEMLKASQTILWNGPVGVFEFDQFGNGTKVLAQAIAQSPAFSIAGGGDTLAAIDKYGVAEQISYISTGGGAFLEFVEGKVLPAVEVLEQRAD</sequence>
<evidence type="ECO:0000256" key="12">
    <source>
        <dbReference type="ARBA" id="ARBA00022840"/>
    </source>
</evidence>
<dbReference type="Gene3D" id="3.40.50.1260">
    <property type="entry name" value="Phosphoglycerate kinase, N-terminal domain"/>
    <property type="match status" value="2"/>
</dbReference>
<keyword evidence="12 14" id="KW-0067">ATP-binding</keyword>
<comment type="subcellular location">
    <subcellularLocation>
        <location evidence="2 14">Cytoplasm</location>
    </subcellularLocation>
</comment>
<feature type="binding site" evidence="15">
    <location>
        <position position="36"/>
    </location>
    <ligand>
        <name>(2R)-3-phosphoglycerate</name>
        <dbReference type="ChEBI" id="CHEBI:58272"/>
    </ligand>
</feature>
<evidence type="ECO:0000256" key="13">
    <source>
        <dbReference type="ARBA" id="ARBA00023152"/>
    </source>
</evidence>
<dbReference type="GO" id="GO:0005524">
    <property type="term" value="F:ATP binding"/>
    <property type="evidence" value="ECO:0007669"/>
    <property type="project" value="UniProtKB-KW"/>
</dbReference>
<feature type="binding site" evidence="15">
    <location>
        <position position="146"/>
    </location>
    <ligand>
        <name>(2R)-3-phosphoglycerate</name>
        <dbReference type="ChEBI" id="CHEBI:58272"/>
    </ligand>
</feature>
<dbReference type="EMBL" id="CP003677">
    <property type="protein sequence ID" value="AFM31599.1"/>
    <property type="molecule type" value="Genomic_DNA"/>
</dbReference>
<dbReference type="GO" id="GO:0043531">
    <property type="term" value="F:ADP binding"/>
    <property type="evidence" value="ECO:0007669"/>
    <property type="project" value="TreeGrafter"/>
</dbReference>
<dbReference type="PATRIC" id="fig|1196835.3.peg.341"/>
<comment type="caution">
    <text evidence="14">Lacks conserved residue(s) required for the propagation of feature annotation.</text>
</comment>
<evidence type="ECO:0000256" key="8">
    <source>
        <dbReference type="ARBA" id="ARBA00022490"/>
    </source>
</evidence>
<proteinExistence type="inferred from homology"/>
<dbReference type="AlphaFoldDB" id="I4CNE2"/>
<feature type="binding site" evidence="15">
    <location>
        <position position="113"/>
    </location>
    <ligand>
        <name>(2R)-3-phosphoglycerate</name>
        <dbReference type="ChEBI" id="CHEBI:58272"/>
    </ligand>
</feature>
<feature type="binding site" evidence="14 16">
    <location>
        <begin position="340"/>
        <end position="343"/>
    </location>
    <ligand>
        <name>ATP</name>
        <dbReference type="ChEBI" id="CHEBI:30616"/>
    </ligand>
</feature>
<evidence type="ECO:0000256" key="14">
    <source>
        <dbReference type="HAMAP-Rule" id="MF_00145"/>
    </source>
</evidence>
<accession>I4CNE2</accession>
<evidence type="ECO:0000256" key="17">
    <source>
        <dbReference type="RuleBase" id="RU000532"/>
    </source>
</evidence>
<dbReference type="GO" id="GO:0006094">
    <property type="term" value="P:gluconeogenesis"/>
    <property type="evidence" value="ECO:0007669"/>
    <property type="project" value="TreeGrafter"/>
</dbReference>
<evidence type="ECO:0000256" key="15">
    <source>
        <dbReference type="PIRSR" id="PIRSR000724-1"/>
    </source>
</evidence>
<dbReference type="FunFam" id="3.40.50.1260:FF:000001">
    <property type="entry name" value="Phosphoglycerate kinase"/>
    <property type="match status" value="1"/>
</dbReference>
<dbReference type="RefSeq" id="WP_014818782.1">
    <property type="nucleotide sequence ID" value="NC_018028.1"/>
</dbReference>
<feature type="binding site" evidence="14">
    <location>
        <position position="113"/>
    </location>
    <ligand>
        <name>substrate</name>
    </ligand>
</feature>
<evidence type="ECO:0000256" key="1">
    <source>
        <dbReference type="ARBA" id="ARBA00000642"/>
    </source>
</evidence>
<feature type="binding site" evidence="14 16">
    <location>
        <position position="197"/>
    </location>
    <ligand>
        <name>ATP</name>
        <dbReference type="ChEBI" id="CHEBI:30616"/>
    </ligand>
</feature>
<evidence type="ECO:0000256" key="9">
    <source>
        <dbReference type="ARBA" id="ARBA00022679"/>
    </source>
</evidence>
<dbReference type="GO" id="GO:0004618">
    <property type="term" value="F:phosphoglycerate kinase activity"/>
    <property type="evidence" value="ECO:0007669"/>
    <property type="project" value="UniProtKB-UniRule"/>
</dbReference>
<evidence type="ECO:0000256" key="3">
    <source>
        <dbReference type="ARBA" id="ARBA00004838"/>
    </source>
</evidence>
<evidence type="ECO:0000256" key="11">
    <source>
        <dbReference type="ARBA" id="ARBA00022777"/>
    </source>
</evidence>
<evidence type="ECO:0000256" key="2">
    <source>
        <dbReference type="ARBA" id="ARBA00004496"/>
    </source>
</evidence>
<evidence type="ECO:0000313" key="19">
    <source>
        <dbReference type="Proteomes" id="UP000006063"/>
    </source>
</evidence>
<dbReference type="FunFam" id="3.40.50.1260:FF:000002">
    <property type="entry name" value="Phosphoglycerate kinase"/>
    <property type="match status" value="1"/>
</dbReference>
<dbReference type="KEGG" id="psc:A458_01705"/>
<protein>
    <recommendedName>
        <fullName evidence="7 14">Phosphoglycerate kinase</fullName>
        <ecNumber evidence="6 14">2.7.2.3</ecNumber>
    </recommendedName>
</protein>
<dbReference type="UniPathway" id="UPA00109">
    <property type="reaction ID" value="UER00185"/>
</dbReference>
<name>I4CNE2_STUST</name>
<feature type="binding site" evidence="14 15">
    <location>
        <begin position="59"/>
        <end position="62"/>
    </location>
    <ligand>
        <name>substrate</name>
    </ligand>
</feature>
<reference evidence="18 19" key="1">
    <citation type="journal article" date="2012" name="J. Bacteriol.">
        <title>Complete Genome Sequence of the Naphthalene-Degrading Bacterium Pseudomonas stutzeri AN10 (CCUG 29243).</title>
        <authorList>
            <person name="Brunet-Galmes I."/>
            <person name="Busquets A."/>
            <person name="Pena A."/>
            <person name="Gomila M."/>
            <person name="Nogales B."/>
            <person name="Garcia-Valdes E."/>
            <person name="Lalucat J."/>
            <person name="Bennasar A."/>
            <person name="Bosch R."/>
        </authorList>
    </citation>
    <scope>NUCLEOTIDE SEQUENCE [LARGE SCALE GENOMIC DNA]</scope>
    <source>
        <strain evidence="18 19">CCUG 29243</strain>
    </source>
</reference>
<evidence type="ECO:0000256" key="5">
    <source>
        <dbReference type="ARBA" id="ARBA00011245"/>
    </source>
</evidence>
<dbReference type="HAMAP" id="MF_00145">
    <property type="entry name" value="Phosphoglyc_kinase"/>
    <property type="match status" value="1"/>
</dbReference>
<keyword evidence="11 14" id="KW-0418">Kinase</keyword>
<evidence type="ECO:0000256" key="6">
    <source>
        <dbReference type="ARBA" id="ARBA00013061"/>
    </source>
</evidence>
<dbReference type="eggNOG" id="COG0126">
    <property type="taxonomic scope" value="Bacteria"/>
</dbReference>
<keyword evidence="8 14" id="KW-0963">Cytoplasm</keyword>
<comment type="similarity">
    <text evidence="4 14 17">Belongs to the phosphoglycerate kinase family.</text>
</comment>